<dbReference type="EMBL" id="CAXAMM010039163">
    <property type="protein sequence ID" value="CAK9084405.1"/>
    <property type="molecule type" value="Genomic_DNA"/>
</dbReference>
<proteinExistence type="predicted"/>
<comment type="caution">
    <text evidence="2">The sequence shown here is derived from an EMBL/GenBank/DDBJ whole genome shotgun (WGS) entry which is preliminary data.</text>
</comment>
<accession>A0ABP0Q831</accession>
<evidence type="ECO:0000313" key="3">
    <source>
        <dbReference type="Proteomes" id="UP001642464"/>
    </source>
</evidence>
<keyword evidence="1" id="KW-0175">Coiled coil</keyword>
<keyword evidence="3" id="KW-1185">Reference proteome</keyword>
<feature type="coiled-coil region" evidence="1">
    <location>
        <begin position="202"/>
        <end position="518"/>
    </location>
</feature>
<evidence type="ECO:0000256" key="1">
    <source>
        <dbReference type="SAM" id="Coils"/>
    </source>
</evidence>
<dbReference type="Gene3D" id="1.20.5.170">
    <property type="match status" value="1"/>
</dbReference>
<evidence type="ECO:0000313" key="2">
    <source>
        <dbReference type="EMBL" id="CAK9084405.1"/>
    </source>
</evidence>
<reference evidence="2 3" key="1">
    <citation type="submission" date="2024-02" db="EMBL/GenBank/DDBJ databases">
        <authorList>
            <person name="Chen Y."/>
            <person name="Shah S."/>
            <person name="Dougan E. K."/>
            <person name="Thang M."/>
            <person name="Chan C."/>
        </authorList>
    </citation>
    <scope>NUCLEOTIDE SEQUENCE [LARGE SCALE GENOMIC DNA]</scope>
</reference>
<sequence>MACAKPKCEKPLGSPYLACRCGQSFCSEACFVAVWHSKHSRQCPNAEDIKKEMMEKAGGPQGMLKNGAKLLMAVAVTKLFAADVSADLKEVSKAGGEEEPDIQHGSLDPSLEKSLRSECAELREAHAAAEEMKSRLQVRVEELDREFTDSSERLQLALREVSRLEKQLQSMEGAARDQGNTQQLQAEVAKLRVENTDMWRDVAGLRAENNDLKDDLGELKKSLRQAEEAHRQAVNRADVAEEELKANGQGEQAQRLGHQLEEKELACTELQSELSKAQHDHEETKGFCAAIQHAEQLAREELASATEDKNRVHEESQRFLNEAQVAVSARDELQGELRSTVQELQSIQEEKGRMVQAACALRSERDDLVTQMNSAAERLEQTEAELSRVAREACSSEELCERLDGERCKLMANLEAAEDASQKQEVENEQLHSELYSCKETQQKLDAELKKAVEGRARCEEDVLRLQTDLKQAEEERQTSKQKMEQLLEELRVAERRHERQEEECKKLKEEWAAERSNTQEWRASWTKLEKCASLKPHREGRTRVIREYWDVG</sequence>
<organism evidence="2 3">
    <name type="scientific">Durusdinium trenchii</name>
    <dbReference type="NCBI Taxonomy" id="1381693"/>
    <lineage>
        <taxon>Eukaryota</taxon>
        <taxon>Sar</taxon>
        <taxon>Alveolata</taxon>
        <taxon>Dinophyceae</taxon>
        <taxon>Suessiales</taxon>
        <taxon>Symbiodiniaceae</taxon>
        <taxon>Durusdinium</taxon>
    </lineage>
</organism>
<feature type="coiled-coil region" evidence="1">
    <location>
        <begin position="112"/>
        <end position="174"/>
    </location>
</feature>
<name>A0ABP0Q831_9DINO</name>
<gene>
    <name evidence="2" type="ORF">SCF082_LOCUS40041</name>
</gene>
<protein>
    <submittedName>
        <fullName evidence="2">Uncharacterized protein</fullName>
    </submittedName>
</protein>
<dbReference type="Proteomes" id="UP001642464">
    <property type="component" value="Unassembled WGS sequence"/>
</dbReference>